<feature type="region of interest" description="Disordered" evidence="1">
    <location>
        <begin position="34"/>
        <end position="55"/>
    </location>
</feature>
<feature type="compositionally biased region" description="Polar residues" evidence="1">
    <location>
        <begin position="1"/>
        <end position="12"/>
    </location>
</feature>
<evidence type="ECO:0000313" key="2">
    <source>
        <dbReference type="EMBL" id="KGJ63925.1"/>
    </source>
</evidence>
<comment type="caution">
    <text evidence="2">The sequence shown here is derived from an EMBL/GenBank/DDBJ whole genome shotgun (WGS) entry which is preliminary data.</text>
</comment>
<evidence type="ECO:0000313" key="3">
    <source>
        <dbReference type="Proteomes" id="UP000024900"/>
    </source>
</evidence>
<dbReference type="EMBL" id="ADOU02000008">
    <property type="protein sequence ID" value="KGJ63925.1"/>
    <property type="molecule type" value="Genomic_DNA"/>
</dbReference>
<dbReference type="AlphaFoldDB" id="A0A837C4L8"/>
<organism evidence="2 3">
    <name type="scientific">Bradyrhizobium diazoefficiens SEMIA 5080</name>
    <dbReference type="NCBI Taxonomy" id="754504"/>
    <lineage>
        <taxon>Bacteria</taxon>
        <taxon>Pseudomonadati</taxon>
        <taxon>Pseudomonadota</taxon>
        <taxon>Alphaproteobacteria</taxon>
        <taxon>Hyphomicrobiales</taxon>
        <taxon>Nitrobacteraceae</taxon>
        <taxon>Bradyrhizobium</taxon>
    </lineage>
</organism>
<feature type="compositionally biased region" description="Basic and acidic residues" evidence="1">
    <location>
        <begin position="34"/>
        <end position="43"/>
    </location>
</feature>
<name>A0A837C4L8_9BRAD</name>
<sequence length="93" mass="10618">MQRDAATTQPCNASAACDETPSGRLRDIRQQRFDKDRSVHDIDTSITGEPKPTGHRYKLAPIAIEPNRRRHTWSDRHMRGRRRASTKHSAAGR</sequence>
<feature type="region of interest" description="Disordered" evidence="1">
    <location>
        <begin position="1"/>
        <end position="20"/>
    </location>
</feature>
<gene>
    <name evidence="2" type="ORF">BJA5080_05724</name>
</gene>
<reference evidence="2 3" key="1">
    <citation type="journal article" date="2014" name="BMC Genomics">
        <title>Comparative genomics of Bradyrhizobium japonicum CPAC 15 and Bradyrhizobium diazoefficiens CPAC 7: elite model strains for understanding symbiotic performance with soybean.</title>
        <authorList>
            <person name="Siqueira A.F."/>
            <person name="Ormeno-Orrillo E."/>
            <person name="Souza R.C."/>
            <person name="Rodrigues E.P."/>
            <person name="Almeida L.G."/>
            <person name="Barcellos F.G."/>
            <person name="Batista J.S."/>
            <person name="Nakatami A.S."/>
            <person name="Martinez-Romero E."/>
            <person name="Vasconcelos A.T."/>
            <person name="Hungria M."/>
        </authorList>
    </citation>
    <scope>NUCLEOTIDE SEQUENCE [LARGE SCALE GENOMIC DNA]</scope>
    <source>
        <strain evidence="2 3">SEMIA 5080</strain>
    </source>
</reference>
<dbReference type="PROSITE" id="PS51257">
    <property type="entry name" value="PROKAR_LIPOPROTEIN"/>
    <property type="match status" value="1"/>
</dbReference>
<accession>A0A837C4L8</accession>
<proteinExistence type="predicted"/>
<evidence type="ECO:0000256" key="1">
    <source>
        <dbReference type="SAM" id="MobiDB-lite"/>
    </source>
</evidence>
<protein>
    <submittedName>
        <fullName evidence="2">Uncharacterized protein</fullName>
    </submittedName>
</protein>
<dbReference type="Proteomes" id="UP000024900">
    <property type="component" value="Unassembled WGS sequence"/>
</dbReference>
<feature type="region of interest" description="Disordered" evidence="1">
    <location>
        <begin position="68"/>
        <end position="93"/>
    </location>
</feature>